<gene>
    <name evidence="2" type="ORF">FBUS_06671</name>
</gene>
<dbReference type="InterPro" id="IPR000719">
    <property type="entry name" value="Prot_kinase_dom"/>
</dbReference>
<dbReference type="GO" id="GO:0004672">
    <property type="term" value="F:protein kinase activity"/>
    <property type="evidence" value="ECO:0007669"/>
    <property type="project" value="InterPro"/>
</dbReference>
<accession>A0A8E0RUX2</accession>
<dbReference type="PROSITE" id="PS50011">
    <property type="entry name" value="PROTEIN_KINASE_DOM"/>
    <property type="match status" value="1"/>
</dbReference>
<organism evidence="2 3">
    <name type="scientific">Fasciolopsis buskii</name>
    <dbReference type="NCBI Taxonomy" id="27845"/>
    <lineage>
        <taxon>Eukaryota</taxon>
        <taxon>Metazoa</taxon>
        <taxon>Spiralia</taxon>
        <taxon>Lophotrochozoa</taxon>
        <taxon>Platyhelminthes</taxon>
        <taxon>Trematoda</taxon>
        <taxon>Digenea</taxon>
        <taxon>Plagiorchiida</taxon>
        <taxon>Echinostomata</taxon>
        <taxon>Echinostomatoidea</taxon>
        <taxon>Fasciolidae</taxon>
        <taxon>Fasciolopsis</taxon>
    </lineage>
</organism>
<proteinExistence type="predicted"/>
<protein>
    <recommendedName>
        <fullName evidence="1">Protein kinase domain-containing protein</fullName>
    </recommendedName>
</protein>
<dbReference type="GO" id="GO:0005524">
    <property type="term" value="F:ATP binding"/>
    <property type="evidence" value="ECO:0007669"/>
    <property type="project" value="InterPro"/>
</dbReference>
<dbReference type="Proteomes" id="UP000728185">
    <property type="component" value="Unassembled WGS sequence"/>
</dbReference>
<comment type="caution">
    <text evidence="2">The sequence shown here is derived from an EMBL/GenBank/DDBJ whole genome shotgun (WGS) entry which is preliminary data.</text>
</comment>
<evidence type="ECO:0000259" key="1">
    <source>
        <dbReference type="PROSITE" id="PS50011"/>
    </source>
</evidence>
<evidence type="ECO:0000313" key="2">
    <source>
        <dbReference type="EMBL" id="KAA0194507.1"/>
    </source>
</evidence>
<dbReference type="SUPFAM" id="SSF56112">
    <property type="entry name" value="Protein kinase-like (PK-like)"/>
    <property type="match status" value="1"/>
</dbReference>
<name>A0A8E0RUX2_9TREM</name>
<keyword evidence="3" id="KW-1185">Reference proteome</keyword>
<reference evidence="2" key="1">
    <citation type="submission" date="2019-05" db="EMBL/GenBank/DDBJ databases">
        <title>Annotation for the trematode Fasciolopsis buski.</title>
        <authorList>
            <person name="Choi Y.-J."/>
        </authorList>
    </citation>
    <scope>NUCLEOTIDE SEQUENCE</scope>
    <source>
        <strain evidence="2">HT</strain>
        <tissue evidence="2">Whole worm</tissue>
    </source>
</reference>
<dbReference type="Gene3D" id="1.10.510.10">
    <property type="entry name" value="Transferase(Phosphotransferase) domain 1"/>
    <property type="match status" value="1"/>
</dbReference>
<dbReference type="EMBL" id="LUCM01004349">
    <property type="protein sequence ID" value="KAA0194507.1"/>
    <property type="molecule type" value="Genomic_DNA"/>
</dbReference>
<dbReference type="AlphaFoldDB" id="A0A8E0RUX2"/>
<evidence type="ECO:0000313" key="3">
    <source>
        <dbReference type="Proteomes" id="UP000728185"/>
    </source>
</evidence>
<feature type="domain" description="Protein kinase" evidence="1">
    <location>
        <begin position="1"/>
        <end position="220"/>
    </location>
</feature>
<dbReference type="OrthoDB" id="4062651at2759"/>
<sequence>MRPQYCYQNCFDVSSTSRILQDGPTRSALTEIQILLRFRDPCLPVFLAYKYAEDRDGFDTIKLDIFTQWCELGSVASWICSTQPADWKAKARIHVLLKIAETLSFLHTNQAACVFHQNVSTRTVVLQSPDHPVLVDFTNAIVVNRETDKADSVQDTDQRNILIRGHRRDVLGFAKFWVEVWSYQLWEDSRDSLDLDKMTKEDKVTLVGCCVTQRLMFLQH</sequence>
<dbReference type="InterPro" id="IPR011009">
    <property type="entry name" value="Kinase-like_dom_sf"/>
</dbReference>